<sequence>MMAAWILAFLQLCSAQNKAWRIVHPNQKPTQYSPTVRYGHDAVVLGDYMVSTHGYFYNHPKHKPDWRDDTWIYSFTEGWFREVHLSSTENPKAAFYPSSVAYNGKIYMFGGDHIVGDGSRGHTFGLGSDEVWELTIDPITPVPFRGPLLSLFSYANSRNITISTNLFLKVTGSWRRAHAGKLAMPSIAPRARACHATTVMDGKMYVAQGFDRSDLWAFDLEKFTWMMVHGETDKGPGSRFAHQMVAHHGRLWVYGGNVWGVSDKARSDLWSIDPATELEWRFEGDGKGMDEAAWPAVRAHHVAVYEAGNAKGEGAGMYITAGLRCPNGPCKCREDTWRYDFESGSWVELKADNAPIPRYSHSMVLRKDTLYVFGGESMKPYMYHNEIKALPVTEFGFGGMSIRDDL</sequence>
<dbReference type="InterPro" id="IPR015915">
    <property type="entry name" value="Kelch-typ_b-propeller"/>
</dbReference>
<evidence type="ECO:0000256" key="3">
    <source>
        <dbReference type="SAM" id="SignalP"/>
    </source>
</evidence>
<evidence type="ECO:0000313" key="4">
    <source>
        <dbReference type="EMBL" id="CAE0670798.1"/>
    </source>
</evidence>
<evidence type="ECO:0000256" key="2">
    <source>
        <dbReference type="ARBA" id="ARBA00022737"/>
    </source>
</evidence>
<protein>
    <submittedName>
        <fullName evidence="4">Uncharacterized protein</fullName>
    </submittedName>
</protein>
<keyword evidence="2" id="KW-0677">Repeat</keyword>
<dbReference type="SUPFAM" id="SSF117281">
    <property type="entry name" value="Kelch motif"/>
    <property type="match status" value="1"/>
</dbReference>
<keyword evidence="1" id="KW-0880">Kelch repeat</keyword>
<reference evidence="4" key="1">
    <citation type="submission" date="2021-01" db="EMBL/GenBank/DDBJ databases">
        <authorList>
            <person name="Corre E."/>
            <person name="Pelletier E."/>
            <person name="Niang G."/>
            <person name="Scheremetjew M."/>
            <person name="Finn R."/>
            <person name="Kale V."/>
            <person name="Holt S."/>
            <person name="Cochrane G."/>
            <person name="Meng A."/>
            <person name="Brown T."/>
            <person name="Cohen L."/>
        </authorList>
    </citation>
    <scope>NUCLEOTIDE SEQUENCE</scope>
    <source>
        <strain evidence="4">CCCM811</strain>
    </source>
</reference>
<dbReference type="Pfam" id="PF01344">
    <property type="entry name" value="Kelch_1"/>
    <property type="match status" value="1"/>
</dbReference>
<keyword evidence="3" id="KW-0732">Signal</keyword>
<dbReference type="EMBL" id="HBIV01031467">
    <property type="protein sequence ID" value="CAE0670798.1"/>
    <property type="molecule type" value="Transcribed_RNA"/>
</dbReference>
<name>A0A7S3Z3Y3_9EUKA</name>
<proteinExistence type="predicted"/>
<dbReference type="PANTHER" id="PTHR46093">
    <property type="entry name" value="ACYL-COA-BINDING DOMAIN-CONTAINING PROTEIN 5"/>
    <property type="match status" value="1"/>
</dbReference>
<feature type="signal peptide" evidence="3">
    <location>
        <begin position="1"/>
        <end position="15"/>
    </location>
</feature>
<accession>A0A7S3Z3Y3</accession>
<dbReference type="PANTHER" id="PTHR46093:SF18">
    <property type="entry name" value="FIBRONECTIN TYPE-III DOMAIN-CONTAINING PROTEIN"/>
    <property type="match status" value="1"/>
</dbReference>
<evidence type="ECO:0000256" key="1">
    <source>
        <dbReference type="ARBA" id="ARBA00022441"/>
    </source>
</evidence>
<dbReference type="InterPro" id="IPR006652">
    <property type="entry name" value="Kelch_1"/>
</dbReference>
<dbReference type="AlphaFoldDB" id="A0A7S3Z3Y3"/>
<feature type="chain" id="PRO_5030706505" evidence="3">
    <location>
        <begin position="16"/>
        <end position="406"/>
    </location>
</feature>
<dbReference type="Gene3D" id="2.120.10.80">
    <property type="entry name" value="Kelch-type beta propeller"/>
    <property type="match status" value="2"/>
</dbReference>
<gene>
    <name evidence="4" type="ORF">LGLO00237_LOCUS22438</name>
</gene>
<organism evidence="4">
    <name type="scientific">Lotharella globosa</name>
    <dbReference type="NCBI Taxonomy" id="91324"/>
    <lineage>
        <taxon>Eukaryota</taxon>
        <taxon>Sar</taxon>
        <taxon>Rhizaria</taxon>
        <taxon>Cercozoa</taxon>
        <taxon>Chlorarachniophyceae</taxon>
        <taxon>Lotharella</taxon>
    </lineage>
</organism>